<evidence type="ECO:0000256" key="2">
    <source>
        <dbReference type="PROSITE-ProRule" id="PRU00043"/>
    </source>
</evidence>
<dbReference type="GO" id="GO:0007156">
    <property type="term" value="P:homophilic cell adhesion via plasma membrane adhesion molecules"/>
    <property type="evidence" value="ECO:0007669"/>
    <property type="project" value="InterPro"/>
</dbReference>
<keyword evidence="1" id="KW-0325">Glycoprotein</keyword>
<evidence type="ECO:0000313" key="8">
    <source>
        <dbReference type="Proteomes" id="UP000318571"/>
    </source>
</evidence>
<organism evidence="7 8">
    <name type="scientific">Tigriopus californicus</name>
    <name type="common">Marine copepod</name>
    <dbReference type="NCBI Taxonomy" id="6832"/>
    <lineage>
        <taxon>Eukaryota</taxon>
        <taxon>Metazoa</taxon>
        <taxon>Ecdysozoa</taxon>
        <taxon>Arthropoda</taxon>
        <taxon>Crustacea</taxon>
        <taxon>Multicrustacea</taxon>
        <taxon>Hexanauplia</taxon>
        <taxon>Copepoda</taxon>
        <taxon>Harpacticoida</taxon>
        <taxon>Harpacticidae</taxon>
        <taxon>Tigriopus</taxon>
    </lineage>
</organism>
<feature type="chain" id="PRO_5021816783" description="Cadherin domain-containing protein" evidence="5">
    <location>
        <begin position="18"/>
        <end position="1152"/>
    </location>
</feature>
<name>A0A553PMD2_TIGCA</name>
<dbReference type="AlphaFoldDB" id="A0A553PMD2"/>
<dbReference type="STRING" id="6832.A0A553PMD2"/>
<dbReference type="InterPro" id="IPR002126">
    <property type="entry name" value="Cadherin-like_dom"/>
</dbReference>
<evidence type="ECO:0000256" key="3">
    <source>
        <dbReference type="SAM" id="MobiDB-lite"/>
    </source>
</evidence>
<feature type="compositionally biased region" description="Basic and acidic residues" evidence="3">
    <location>
        <begin position="1104"/>
        <end position="1117"/>
    </location>
</feature>
<evidence type="ECO:0000256" key="1">
    <source>
        <dbReference type="ARBA" id="ARBA00023180"/>
    </source>
</evidence>
<feature type="compositionally biased region" description="Acidic residues" evidence="3">
    <location>
        <begin position="1138"/>
        <end position="1152"/>
    </location>
</feature>
<feature type="transmembrane region" description="Helical" evidence="4">
    <location>
        <begin position="903"/>
        <end position="929"/>
    </location>
</feature>
<accession>A0A553PMD2</accession>
<proteinExistence type="predicted"/>
<sequence>MKGLIFFVLSVVSICDSQNRDSCVVPSEFDGMVLGEDAKPGTILTSVSSENYANLTIADSAADYLEVFENEEEKTLGLRVSNTVSTSVDCRVNATLDDPESNSVYASIDIECLDTGEIGSKYPSIKITNVNNREPLFFKDDFELSEVVPSIPPEFSLSQLGYDMSDLFIYDLDHTGLNPTDSASTFNITMMPDDLFELIKTDEKKVFSEPICSEIKPELPKDIVALDLKLIKPVPADVPFPYVLTINVIDSNGLFTQGTISINFKREDRYPPQFGQSLYYATLMSVVFEGPLSVNVEPETVSAVDGDAFLNAPISYELMDGEFQEDNPEMNSLAPCVVQFQTDTQNPDFDNPISMTTLDLKTGELTPKVKFVVTDSDSNDTLQLTLLDGPGSEFFEINQDSELITSTDFDPINLPKGNTLNLVVQVQQVSNSERVSTTNIQVNYAYNFDGPAFNEESYYYELINPKPESDVTSEGDINALDTDNLEPPPTIDYKLSPSDYFSLGEPFSDGSPRVVYDGGAMETDIHILAIEAIETDAFPSQGSKTNIVIGLTIDASISSTEPADTTTTATPIVDRPAFEKPLYTKVFPNGYKPDTNCINVKALGNADDILYSIESVEDPAFKLLFEIVDPKSGTIACKNPSDITEYDETILITIRASYADDPDNAFDESIVLITVSEGDENEPPYFTSGDFGQTATQSVGYPAFIFLESFISMPLTRVIAIAPNSQVKIEYSIKTSGDDESSKFYVDPDLGFIYALPSKANDIQGLCPNDCTFMVQASSSLSSVVEIQIRIKSLEKNQVIGMEVKKDGETPAYILSTLNEELTDQEVWLRQIQYQPSSNDDRSLRDDQNLPVLFVSALNKDKVFADKDLLEALLENSDLVDVGYEYTIHSIDGNPADDGNSEALLIVVIVLAILFLSSVIGLVVFFFYFKRKRDAFMRDDSSQEIKDDDAMSRPNRFARHDGSPTKDYNKSSSVETDPKTVIYAGTNLNSQRNFDELNDQLRQHLSDASKRRTETPLVTGPSSRSEISFNQSPIASRPPTSLTPSTPKRRPAPPPPKASPAPKQSEGLDIVQEPSKLNENKNPVPTVPGPPNEQSPSPVAPPFPKDDGATPLDRKISFNESAEVIRVVAESKEAPIKEEEEENENESDGDES</sequence>
<keyword evidence="4" id="KW-1133">Transmembrane helix</keyword>
<gene>
    <name evidence="7" type="ORF">TCAL_08974</name>
</gene>
<feature type="compositionally biased region" description="Basic and acidic residues" evidence="3">
    <location>
        <begin position="940"/>
        <end position="951"/>
    </location>
</feature>
<dbReference type="Proteomes" id="UP000318571">
    <property type="component" value="Chromosome 11"/>
</dbReference>
<dbReference type="InterPro" id="IPR050174">
    <property type="entry name" value="Protocadherin/Cadherin-CA"/>
</dbReference>
<evidence type="ECO:0000256" key="5">
    <source>
        <dbReference type="SAM" id="SignalP"/>
    </source>
</evidence>
<dbReference type="PROSITE" id="PS50268">
    <property type="entry name" value="CADHERIN_2"/>
    <property type="match status" value="1"/>
</dbReference>
<dbReference type="GO" id="GO:0005886">
    <property type="term" value="C:plasma membrane"/>
    <property type="evidence" value="ECO:0007669"/>
    <property type="project" value="TreeGrafter"/>
</dbReference>
<feature type="compositionally biased region" description="Low complexity" evidence="3">
    <location>
        <begin position="1037"/>
        <end position="1046"/>
    </location>
</feature>
<feature type="region of interest" description="Disordered" evidence="3">
    <location>
        <begin position="1005"/>
        <end position="1152"/>
    </location>
</feature>
<feature type="compositionally biased region" description="Pro residues" evidence="3">
    <location>
        <begin position="1085"/>
        <end position="1103"/>
    </location>
</feature>
<keyword evidence="8" id="KW-1185">Reference proteome</keyword>
<dbReference type="EMBL" id="VCGU01000003">
    <property type="protein sequence ID" value="TRY78843.1"/>
    <property type="molecule type" value="Genomic_DNA"/>
</dbReference>
<keyword evidence="5" id="KW-0732">Signal</keyword>
<dbReference type="GO" id="GO:0005509">
    <property type="term" value="F:calcium ion binding"/>
    <property type="evidence" value="ECO:0007669"/>
    <property type="project" value="UniProtKB-UniRule"/>
</dbReference>
<feature type="signal peptide" evidence="5">
    <location>
        <begin position="1"/>
        <end position="17"/>
    </location>
</feature>
<reference evidence="7 8" key="1">
    <citation type="journal article" date="2018" name="Nat. Ecol. Evol.">
        <title>Genomic signatures of mitonuclear coevolution across populations of Tigriopus californicus.</title>
        <authorList>
            <person name="Barreto F.S."/>
            <person name="Watson E.T."/>
            <person name="Lima T.G."/>
            <person name="Willett C.S."/>
            <person name="Edmands S."/>
            <person name="Li W."/>
            <person name="Burton R.S."/>
        </authorList>
    </citation>
    <scope>NUCLEOTIDE SEQUENCE [LARGE SCALE GENOMIC DNA]</scope>
    <source>
        <strain evidence="7 8">San Diego</strain>
    </source>
</reference>
<keyword evidence="4" id="KW-0472">Membrane</keyword>
<protein>
    <recommendedName>
        <fullName evidence="6">Cadherin domain-containing protein</fullName>
    </recommendedName>
</protein>
<keyword evidence="4" id="KW-0812">Transmembrane</keyword>
<feature type="compositionally biased region" description="Basic and acidic residues" evidence="3">
    <location>
        <begin position="1005"/>
        <end position="1014"/>
    </location>
</feature>
<feature type="domain" description="Cadherin" evidence="6">
    <location>
        <begin position="593"/>
        <end position="686"/>
    </location>
</feature>
<dbReference type="PANTHER" id="PTHR24028:SF328">
    <property type="entry name" value="CADHERIN-3"/>
    <property type="match status" value="1"/>
</dbReference>
<evidence type="ECO:0000256" key="4">
    <source>
        <dbReference type="SAM" id="Phobius"/>
    </source>
</evidence>
<evidence type="ECO:0000313" key="7">
    <source>
        <dbReference type="EMBL" id="TRY78843.1"/>
    </source>
</evidence>
<feature type="region of interest" description="Disordered" evidence="3">
    <location>
        <begin position="940"/>
        <end position="979"/>
    </location>
</feature>
<dbReference type="PANTHER" id="PTHR24028">
    <property type="entry name" value="CADHERIN-87A"/>
    <property type="match status" value="1"/>
</dbReference>
<feature type="compositionally biased region" description="Polar residues" evidence="3">
    <location>
        <begin position="1020"/>
        <end position="1034"/>
    </location>
</feature>
<feature type="compositionally biased region" description="Basic and acidic residues" evidence="3">
    <location>
        <begin position="958"/>
        <end position="969"/>
    </location>
</feature>
<evidence type="ECO:0000259" key="6">
    <source>
        <dbReference type="PROSITE" id="PS50268"/>
    </source>
</evidence>
<comment type="caution">
    <text evidence="7">The sequence shown here is derived from an EMBL/GenBank/DDBJ whole genome shotgun (WGS) entry which is preliminary data.</text>
</comment>
<keyword evidence="2" id="KW-0106">Calcium</keyword>
<dbReference type="Gene3D" id="2.60.40.60">
    <property type="entry name" value="Cadherins"/>
    <property type="match status" value="1"/>
</dbReference>